<dbReference type="InterPro" id="IPR002197">
    <property type="entry name" value="HTH_Fis"/>
</dbReference>
<feature type="domain" description="Response regulatory" evidence="7">
    <location>
        <begin position="7"/>
        <end position="118"/>
    </location>
</feature>
<dbReference type="RefSeq" id="WP_168450101.1">
    <property type="nucleotide sequence ID" value="NZ_JAAWWK010000003.1"/>
</dbReference>
<evidence type="ECO:0000259" key="6">
    <source>
        <dbReference type="PROSITE" id="PS50045"/>
    </source>
</evidence>
<keyword evidence="3" id="KW-0805">Transcription regulation</keyword>
<dbReference type="Proteomes" id="UP000765845">
    <property type="component" value="Unassembled WGS sequence"/>
</dbReference>
<keyword evidence="2" id="KW-0067">ATP-binding</keyword>
<dbReference type="PROSITE" id="PS50110">
    <property type="entry name" value="RESPONSE_REGULATORY"/>
    <property type="match status" value="1"/>
</dbReference>
<keyword evidence="4" id="KW-0804">Transcription</keyword>
<dbReference type="CDD" id="cd00009">
    <property type="entry name" value="AAA"/>
    <property type="match status" value="1"/>
</dbReference>
<dbReference type="SUPFAM" id="SSF52172">
    <property type="entry name" value="CheY-like"/>
    <property type="match status" value="1"/>
</dbReference>
<evidence type="ECO:0000259" key="7">
    <source>
        <dbReference type="PROSITE" id="PS50110"/>
    </source>
</evidence>
<dbReference type="PRINTS" id="PR01590">
    <property type="entry name" value="HTHFIS"/>
</dbReference>
<dbReference type="Gene3D" id="1.10.8.60">
    <property type="match status" value="1"/>
</dbReference>
<keyword evidence="1" id="KW-0547">Nucleotide-binding</keyword>
<evidence type="ECO:0000256" key="3">
    <source>
        <dbReference type="ARBA" id="ARBA00023015"/>
    </source>
</evidence>
<dbReference type="Pfam" id="PF00158">
    <property type="entry name" value="Sigma54_activat"/>
    <property type="match status" value="1"/>
</dbReference>
<organism evidence="8 9">
    <name type="scientific">Spongiibacter thalassae</name>
    <dbReference type="NCBI Taxonomy" id="2721624"/>
    <lineage>
        <taxon>Bacteria</taxon>
        <taxon>Pseudomonadati</taxon>
        <taxon>Pseudomonadota</taxon>
        <taxon>Gammaproteobacteria</taxon>
        <taxon>Cellvibrionales</taxon>
        <taxon>Spongiibacteraceae</taxon>
        <taxon>Spongiibacter</taxon>
    </lineage>
</organism>
<dbReference type="EMBL" id="JAAWWK010000003">
    <property type="protein sequence ID" value="NKI17543.1"/>
    <property type="molecule type" value="Genomic_DNA"/>
</dbReference>
<reference evidence="8 9" key="1">
    <citation type="submission" date="2020-04" db="EMBL/GenBank/DDBJ databases">
        <authorList>
            <person name="Yoon J."/>
        </authorList>
    </citation>
    <scope>NUCLEOTIDE SEQUENCE [LARGE SCALE GENOMIC DNA]</scope>
    <source>
        <strain evidence="8 9">KMU-166</strain>
    </source>
</reference>
<dbReference type="Pfam" id="PF02954">
    <property type="entry name" value="HTH_8"/>
    <property type="match status" value="1"/>
</dbReference>
<feature type="modified residue" description="4-aspartylphosphate" evidence="5">
    <location>
        <position position="56"/>
    </location>
</feature>
<dbReference type="SMART" id="SM00382">
    <property type="entry name" value="AAA"/>
    <property type="match status" value="1"/>
</dbReference>
<evidence type="ECO:0000313" key="8">
    <source>
        <dbReference type="EMBL" id="NKI17543.1"/>
    </source>
</evidence>
<dbReference type="PANTHER" id="PTHR32071">
    <property type="entry name" value="TRANSCRIPTIONAL REGULATORY PROTEIN"/>
    <property type="match status" value="1"/>
</dbReference>
<dbReference type="InterPro" id="IPR009057">
    <property type="entry name" value="Homeodomain-like_sf"/>
</dbReference>
<dbReference type="InterPro" id="IPR027417">
    <property type="entry name" value="P-loop_NTPase"/>
</dbReference>
<keyword evidence="5" id="KW-0597">Phosphoprotein</keyword>
<evidence type="ECO:0000256" key="4">
    <source>
        <dbReference type="ARBA" id="ARBA00023163"/>
    </source>
</evidence>
<dbReference type="Gene3D" id="3.40.50.2300">
    <property type="match status" value="1"/>
</dbReference>
<dbReference type="Gene3D" id="1.10.10.60">
    <property type="entry name" value="Homeodomain-like"/>
    <property type="match status" value="1"/>
</dbReference>
<keyword evidence="9" id="KW-1185">Reference proteome</keyword>
<evidence type="ECO:0000256" key="1">
    <source>
        <dbReference type="ARBA" id="ARBA00022741"/>
    </source>
</evidence>
<evidence type="ECO:0000256" key="5">
    <source>
        <dbReference type="PROSITE-ProRule" id="PRU00169"/>
    </source>
</evidence>
<dbReference type="InterPro" id="IPR025943">
    <property type="entry name" value="Sigma_54_int_dom_ATP-bd_2"/>
</dbReference>
<dbReference type="SUPFAM" id="SSF46689">
    <property type="entry name" value="Homeodomain-like"/>
    <property type="match status" value="1"/>
</dbReference>
<dbReference type="PROSITE" id="PS50045">
    <property type="entry name" value="SIGMA54_INTERACT_4"/>
    <property type="match status" value="1"/>
</dbReference>
<proteinExistence type="predicted"/>
<gene>
    <name evidence="8" type="ORF">HCU74_08940</name>
</gene>
<evidence type="ECO:0000313" key="9">
    <source>
        <dbReference type="Proteomes" id="UP000765845"/>
    </source>
</evidence>
<dbReference type="InterPro" id="IPR002078">
    <property type="entry name" value="Sigma_54_int"/>
</dbReference>
<dbReference type="Gene3D" id="3.40.50.300">
    <property type="entry name" value="P-loop containing nucleotide triphosphate hydrolases"/>
    <property type="match status" value="1"/>
</dbReference>
<sequence>MGSGTLRCLIADPDGEYPVALQEGLSNHRFDVTVVHTAEECHAALGETAPHLAFIDLRILEQDFSVLHQPQLEDCETLIMGNEDCPETVHRAIRAGASYFFTKNDSDTFVSDLIADVIAERAPVSENVPPPPPPPGQFGLLRGSSPLMFRLYRTLRKVATGDVSVLLIGESGTGKELAAQTIHQRSTRCDQPFVGVNCGAISPSLIESQLFGHEKGSFSGATSTHRGFFETAHGGTLFLDEITEMPIELQVKLLRALELGVIRRLGSENDIDLDVRIIAATNRQPEEAIADGKLREDLYYRIAQVPVWLPPLRDRAGDKTALAQYFLTQLNEQDGNCAAFTEEALDKIDQMSWAGNVRELRSAVQRAYLLANGNITADLITEEVLSNEGSSEYLRISVGESLEDSEKKLIFATLEANEGNKKATAAALGISLKTLYNRLNDYDTPNA</sequence>
<evidence type="ECO:0000256" key="2">
    <source>
        <dbReference type="ARBA" id="ARBA00022840"/>
    </source>
</evidence>
<name>A0ABX1GG69_9GAMM</name>
<dbReference type="InterPro" id="IPR001789">
    <property type="entry name" value="Sig_transdc_resp-reg_receiver"/>
</dbReference>
<protein>
    <submittedName>
        <fullName evidence="8">Sigma-54-dependent Fis family transcriptional regulator</fullName>
    </submittedName>
</protein>
<feature type="domain" description="Sigma-54 factor interaction" evidence="6">
    <location>
        <begin position="141"/>
        <end position="369"/>
    </location>
</feature>
<dbReference type="SUPFAM" id="SSF52540">
    <property type="entry name" value="P-loop containing nucleoside triphosphate hydrolases"/>
    <property type="match status" value="1"/>
</dbReference>
<dbReference type="PANTHER" id="PTHR32071:SF121">
    <property type="entry name" value="SIGMA L-DEPENDENT TRANSCRIPTIONAL REGULATOR YQIR-RELATED"/>
    <property type="match status" value="1"/>
</dbReference>
<accession>A0ABX1GG69</accession>
<dbReference type="PROSITE" id="PS00676">
    <property type="entry name" value="SIGMA54_INTERACT_2"/>
    <property type="match status" value="1"/>
</dbReference>
<dbReference type="InterPro" id="IPR011006">
    <property type="entry name" value="CheY-like_superfamily"/>
</dbReference>
<dbReference type="InterPro" id="IPR003593">
    <property type="entry name" value="AAA+_ATPase"/>
</dbReference>
<comment type="caution">
    <text evidence="8">The sequence shown here is derived from an EMBL/GenBank/DDBJ whole genome shotgun (WGS) entry which is preliminary data.</text>
</comment>
<dbReference type="InterPro" id="IPR058031">
    <property type="entry name" value="AAA_lid_NorR"/>
</dbReference>
<dbReference type="Pfam" id="PF25601">
    <property type="entry name" value="AAA_lid_14"/>
    <property type="match status" value="1"/>
</dbReference>